<feature type="transmembrane region" description="Helical" evidence="7">
    <location>
        <begin position="105"/>
        <end position="125"/>
    </location>
</feature>
<keyword evidence="4 7" id="KW-0256">Endoplasmic reticulum</keyword>
<evidence type="ECO:0000256" key="3">
    <source>
        <dbReference type="ARBA" id="ARBA00022692"/>
    </source>
</evidence>
<dbReference type="Pfam" id="PF05241">
    <property type="entry name" value="EBP"/>
    <property type="match status" value="1"/>
</dbReference>
<comment type="caution">
    <text evidence="9">The sequence shown here is derived from an EMBL/GenBank/DDBJ whole genome shotgun (WGS) entry which is preliminary data.</text>
</comment>
<accession>A0A9P6UFA8</accession>
<evidence type="ECO:0000256" key="7">
    <source>
        <dbReference type="PIRNR" id="PIRNR031032"/>
    </source>
</evidence>
<keyword evidence="6 7" id="KW-0472">Membrane</keyword>
<dbReference type="InterPro" id="IPR016964">
    <property type="entry name" value="Sigma2_recept"/>
</dbReference>
<keyword evidence="3 7" id="KW-0812">Transmembrane</keyword>
<feature type="transmembrane region" description="Helical" evidence="7">
    <location>
        <begin position="74"/>
        <end position="98"/>
    </location>
</feature>
<evidence type="ECO:0000256" key="4">
    <source>
        <dbReference type="ARBA" id="ARBA00022824"/>
    </source>
</evidence>
<comment type="similarity">
    <text evidence="2">Belongs to the TMEM97/sigma-2 receptor family.</text>
</comment>
<dbReference type="EMBL" id="JAAAIN010003207">
    <property type="protein sequence ID" value="KAG0286989.1"/>
    <property type="molecule type" value="Genomic_DNA"/>
</dbReference>
<feature type="domain" description="EXPERA" evidence="8">
    <location>
        <begin position="17"/>
        <end position="162"/>
    </location>
</feature>
<proteinExistence type="inferred from homology"/>
<dbReference type="PIRSF" id="PIRSF031032">
    <property type="entry name" value="TMP_97_prd"/>
    <property type="match status" value="1"/>
</dbReference>
<dbReference type="PROSITE" id="PS51751">
    <property type="entry name" value="EXPERA"/>
    <property type="match status" value="1"/>
</dbReference>
<evidence type="ECO:0000256" key="2">
    <source>
        <dbReference type="ARBA" id="ARBA00009096"/>
    </source>
</evidence>
<keyword evidence="10" id="KW-1185">Reference proteome</keyword>
<dbReference type="AlphaFoldDB" id="A0A9P6UFA8"/>
<keyword evidence="5 7" id="KW-1133">Transmembrane helix</keyword>
<feature type="transmembrane region" description="Helical" evidence="7">
    <location>
        <begin position="145"/>
        <end position="163"/>
    </location>
</feature>
<gene>
    <name evidence="9" type="primary">TMEM97</name>
    <name evidence="9" type="ORF">BGZ97_007235</name>
</gene>
<dbReference type="InterPro" id="IPR033118">
    <property type="entry name" value="EXPERA"/>
</dbReference>
<comment type="subcellular location">
    <subcellularLocation>
        <location evidence="1">Endoplasmic reticulum membrane</location>
        <topology evidence="1">Multi-pass membrane protein</topology>
    </subcellularLocation>
</comment>
<organism evidence="9 10">
    <name type="scientific">Linnemannia gamsii</name>
    <dbReference type="NCBI Taxonomy" id="64522"/>
    <lineage>
        <taxon>Eukaryota</taxon>
        <taxon>Fungi</taxon>
        <taxon>Fungi incertae sedis</taxon>
        <taxon>Mucoromycota</taxon>
        <taxon>Mortierellomycotina</taxon>
        <taxon>Mortierellomycetes</taxon>
        <taxon>Mortierellales</taxon>
        <taxon>Mortierellaceae</taxon>
        <taxon>Linnemannia</taxon>
    </lineage>
</organism>
<reference evidence="9" key="1">
    <citation type="journal article" date="2020" name="Fungal Divers.">
        <title>Resolving the Mortierellaceae phylogeny through synthesis of multi-gene phylogenetics and phylogenomics.</title>
        <authorList>
            <person name="Vandepol N."/>
            <person name="Liber J."/>
            <person name="Desiro A."/>
            <person name="Na H."/>
            <person name="Kennedy M."/>
            <person name="Barry K."/>
            <person name="Grigoriev I.V."/>
            <person name="Miller A.N."/>
            <person name="O'Donnell K."/>
            <person name="Stajich J.E."/>
            <person name="Bonito G."/>
        </authorList>
    </citation>
    <scope>NUCLEOTIDE SEQUENCE</scope>
    <source>
        <strain evidence="9">NVP60</strain>
    </source>
</reference>
<evidence type="ECO:0000313" key="10">
    <source>
        <dbReference type="Proteomes" id="UP000823405"/>
    </source>
</evidence>
<protein>
    <recommendedName>
        <fullName evidence="7">Efficient mitochondria targeting-associated protein 19</fullName>
    </recommendedName>
</protein>
<dbReference type="InterPro" id="IPR051987">
    <property type="entry name" value="Sigma-2_receptor-like"/>
</dbReference>
<dbReference type="OrthoDB" id="433124at2759"/>
<dbReference type="PANTHER" id="PTHR31204">
    <property type="entry name" value="SIGMA INTRACELLULAR RECEPTOR 2"/>
    <property type="match status" value="1"/>
</dbReference>
<dbReference type="GO" id="GO:0005789">
    <property type="term" value="C:endoplasmic reticulum membrane"/>
    <property type="evidence" value="ECO:0007669"/>
    <property type="project" value="UniProtKB-SubCell"/>
</dbReference>
<dbReference type="PANTHER" id="PTHR31204:SF1">
    <property type="entry name" value="SIGMA INTRACELLULAR RECEPTOR 2"/>
    <property type="match status" value="1"/>
</dbReference>
<feature type="transmembrane region" description="Helical" evidence="7">
    <location>
        <begin position="21"/>
        <end position="41"/>
    </location>
</feature>
<dbReference type="Proteomes" id="UP000823405">
    <property type="component" value="Unassembled WGS sequence"/>
</dbReference>
<name>A0A9P6UFA8_9FUNG</name>
<evidence type="ECO:0000256" key="5">
    <source>
        <dbReference type="ARBA" id="ARBA00022989"/>
    </source>
</evidence>
<evidence type="ECO:0000256" key="6">
    <source>
        <dbReference type="ARBA" id="ARBA00023136"/>
    </source>
</evidence>
<sequence>MATAAASTRVPLSARGKDMAMFIYFISHIPATMFMDLVPIYPSFLGPLIQPLLQFQDWYVETFRDPFMGDRSLIWFNTFLHCEALLQLPFFFFAAWSLYHNKRSIALWLCVYSAHVITTVFPILTTLNLTKDENFPFAVSEGQKLLLNCIYTPWVLFPLWMLVECFQRVRSFEAAAAQGGSKKKN</sequence>
<evidence type="ECO:0000313" key="9">
    <source>
        <dbReference type="EMBL" id="KAG0286989.1"/>
    </source>
</evidence>
<evidence type="ECO:0000259" key="8">
    <source>
        <dbReference type="PROSITE" id="PS51751"/>
    </source>
</evidence>
<evidence type="ECO:0000256" key="1">
    <source>
        <dbReference type="ARBA" id="ARBA00004477"/>
    </source>
</evidence>